<evidence type="ECO:0000313" key="2">
    <source>
        <dbReference type="Proteomes" id="UP000298061"/>
    </source>
</evidence>
<keyword evidence="2" id="KW-1185">Reference proteome</keyword>
<name>A0A4Z0A2A3_9AGAM</name>
<proteinExistence type="predicted"/>
<dbReference type="EMBL" id="SFCI01000352">
    <property type="protein sequence ID" value="TFY80351.1"/>
    <property type="molecule type" value="Genomic_DNA"/>
</dbReference>
<dbReference type="Proteomes" id="UP000298061">
    <property type="component" value="Unassembled WGS sequence"/>
</dbReference>
<protein>
    <submittedName>
        <fullName evidence="1">Uncharacterized protein</fullName>
    </submittedName>
</protein>
<dbReference type="OrthoDB" id="3041043at2759"/>
<evidence type="ECO:0000313" key="1">
    <source>
        <dbReference type="EMBL" id="TFY80351.1"/>
    </source>
</evidence>
<dbReference type="STRING" id="135208.A0A4Z0A2A3"/>
<sequence length="219" mass="24535">MADICSVFSVMDVDNDEDRPSAALSEQVLGNPDILDIILAFASPATIIRLSWTCRHLLASKDAYFRRAYNVNRHLSRFFADPLAFRALQARTSTLVSGSSALQFLDRSYYAGSDLDTYVPYAHTRDVAHWLQSAGYAYESANEVQAADLEAAVVQMERESGGDKSIYNMRGVTGVFNFYKRANNVVNDARLKVQIIVALHCPMEIVLNFHCSTSIYFIR</sequence>
<reference evidence="1 2" key="1">
    <citation type="submission" date="2019-02" db="EMBL/GenBank/DDBJ databases">
        <title>Genome sequencing of the rare red list fungi Hericium alpestre (H. flagellum).</title>
        <authorList>
            <person name="Buettner E."/>
            <person name="Kellner H."/>
        </authorList>
    </citation>
    <scope>NUCLEOTIDE SEQUENCE [LARGE SCALE GENOMIC DNA]</scope>
    <source>
        <strain evidence="1 2">DSM 108284</strain>
    </source>
</reference>
<organism evidence="1 2">
    <name type="scientific">Hericium alpestre</name>
    <dbReference type="NCBI Taxonomy" id="135208"/>
    <lineage>
        <taxon>Eukaryota</taxon>
        <taxon>Fungi</taxon>
        <taxon>Dikarya</taxon>
        <taxon>Basidiomycota</taxon>
        <taxon>Agaricomycotina</taxon>
        <taxon>Agaricomycetes</taxon>
        <taxon>Russulales</taxon>
        <taxon>Hericiaceae</taxon>
        <taxon>Hericium</taxon>
    </lineage>
</organism>
<accession>A0A4Z0A2A3</accession>
<dbReference type="AlphaFoldDB" id="A0A4Z0A2A3"/>
<comment type="caution">
    <text evidence="1">The sequence shown here is derived from an EMBL/GenBank/DDBJ whole genome shotgun (WGS) entry which is preliminary data.</text>
</comment>
<gene>
    <name evidence="1" type="ORF">EWM64_g3658</name>
</gene>